<dbReference type="AlphaFoldDB" id="A0A0A9EIL0"/>
<name>A0A0A9EIL0_ARUDO</name>
<protein>
    <submittedName>
        <fullName evidence="1">Uncharacterized protein</fullName>
    </submittedName>
</protein>
<reference evidence="1" key="2">
    <citation type="journal article" date="2015" name="Data Brief">
        <title>Shoot transcriptome of the giant reed, Arundo donax.</title>
        <authorList>
            <person name="Barrero R.A."/>
            <person name="Guerrero F.D."/>
            <person name="Moolhuijzen P."/>
            <person name="Goolsby J.A."/>
            <person name="Tidwell J."/>
            <person name="Bellgard S.E."/>
            <person name="Bellgard M.I."/>
        </authorList>
    </citation>
    <scope>NUCLEOTIDE SEQUENCE</scope>
    <source>
        <tissue evidence="1">Shoot tissue taken approximately 20 cm above the soil surface</tissue>
    </source>
</reference>
<sequence length="72" mass="7946">MGCLAMELPVAVDVGQSVELSFQWVVWQWSSQWQKLGQVSASSGPFSYLACYLDLVISEMDGFLCYVLASCS</sequence>
<proteinExistence type="predicted"/>
<evidence type="ECO:0000313" key="1">
    <source>
        <dbReference type="EMBL" id="JAD98858.1"/>
    </source>
</evidence>
<accession>A0A0A9EIL0</accession>
<organism evidence="1">
    <name type="scientific">Arundo donax</name>
    <name type="common">Giant reed</name>
    <name type="synonym">Donax arundinaceus</name>
    <dbReference type="NCBI Taxonomy" id="35708"/>
    <lineage>
        <taxon>Eukaryota</taxon>
        <taxon>Viridiplantae</taxon>
        <taxon>Streptophyta</taxon>
        <taxon>Embryophyta</taxon>
        <taxon>Tracheophyta</taxon>
        <taxon>Spermatophyta</taxon>
        <taxon>Magnoliopsida</taxon>
        <taxon>Liliopsida</taxon>
        <taxon>Poales</taxon>
        <taxon>Poaceae</taxon>
        <taxon>PACMAD clade</taxon>
        <taxon>Arundinoideae</taxon>
        <taxon>Arundineae</taxon>
        <taxon>Arundo</taxon>
    </lineage>
</organism>
<dbReference type="EMBL" id="GBRH01199037">
    <property type="protein sequence ID" value="JAD98858.1"/>
    <property type="molecule type" value="Transcribed_RNA"/>
</dbReference>
<reference evidence="1" key="1">
    <citation type="submission" date="2014-09" db="EMBL/GenBank/DDBJ databases">
        <authorList>
            <person name="Magalhaes I.L.F."/>
            <person name="Oliveira U."/>
            <person name="Santos F.R."/>
            <person name="Vidigal T.H.D.A."/>
            <person name="Brescovit A.D."/>
            <person name="Santos A.J."/>
        </authorList>
    </citation>
    <scope>NUCLEOTIDE SEQUENCE</scope>
    <source>
        <tissue evidence="1">Shoot tissue taken approximately 20 cm above the soil surface</tissue>
    </source>
</reference>